<dbReference type="RefSeq" id="WP_253832476.1">
    <property type="nucleotide sequence ID" value="NZ_JAMTCS010000001.1"/>
</dbReference>
<feature type="domain" description="Microcystin LR degradation protein MlrC C-terminal" evidence="1">
    <location>
        <begin position="301"/>
        <end position="475"/>
    </location>
</feature>
<dbReference type="InterPro" id="IPR010799">
    <property type="entry name" value="MlrC_C"/>
</dbReference>
<dbReference type="AlphaFoldDB" id="A0A9X2G7A3"/>
<name>A0A9X2G7A3_9MICO</name>
<organism evidence="3 4">
    <name type="scientific">Promicromonospora thailandica</name>
    <dbReference type="NCBI Taxonomy" id="765201"/>
    <lineage>
        <taxon>Bacteria</taxon>
        <taxon>Bacillati</taxon>
        <taxon>Actinomycetota</taxon>
        <taxon>Actinomycetes</taxon>
        <taxon>Micrococcales</taxon>
        <taxon>Promicromonosporaceae</taxon>
        <taxon>Promicromonospora</taxon>
    </lineage>
</organism>
<dbReference type="PIRSF" id="PIRSF012702">
    <property type="entry name" value="UCP012702"/>
    <property type="match status" value="1"/>
</dbReference>
<dbReference type="Pfam" id="PF07171">
    <property type="entry name" value="MlrC_C"/>
    <property type="match status" value="1"/>
</dbReference>
<dbReference type="InterPro" id="IPR009197">
    <property type="entry name" value="MlrC"/>
</dbReference>
<evidence type="ECO:0000313" key="3">
    <source>
        <dbReference type="EMBL" id="MCP2263211.1"/>
    </source>
</evidence>
<sequence>MTTSRPRVAIAGMSIESSTFSPHRSGWEAFTLRRGDELVTHYPFLADGAPLRQAADWTGVLHARSLPGGAVPADVYEAVRDEIVATLRAQQAEHGPYDGLLLDIHGAMTVVGRDDAETDLAAAVRDAVGPDTLVSTTMDLHGNVPRALAQLSDLITCYRMAPHEDVWETRERAATNLLARLRSGGAPKKAWLQVPVLLPGEKTSTRIEPAASIYAEVARVAGSPGVLDAALWVGYAWADEPSCRAAVVVTGDDEEAIVRGAERLGRRYWDARDDFAFVAPAAPYEECVAAALSSAARPYFLSDSGDNPTAGGAGDVTWTLARLLAEPAFAEGGGSTAIYASLPDAGAARSVAATFAAEGAGAEVDVEAGARVDDGPHGPVRLRGVVEHASDGDPDAGIVTVVRVGGLRVILTERRKPYHLESDFTALGLDPRGTDVVVVKIGYLEPELYDMAADWMLMLTPGGVDQDLLRLGHHRLTAPTHPFHPFPTEPDLRADLL</sequence>
<evidence type="ECO:0000259" key="1">
    <source>
        <dbReference type="Pfam" id="PF07171"/>
    </source>
</evidence>
<comment type="caution">
    <text evidence="3">The sequence shown here is derived from an EMBL/GenBank/DDBJ whole genome shotgun (WGS) entry which is preliminary data.</text>
</comment>
<evidence type="ECO:0000259" key="2">
    <source>
        <dbReference type="Pfam" id="PF07364"/>
    </source>
</evidence>
<proteinExistence type="predicted"/>
<gene>
    <name evidence="3" type="ORF">APR03_000534</name>
</gene>
<accession>A0A9X2G7A3</accession>
<dbReference type="EMBL" id="JAMTCS010000001">
    <property type="protein sequence ID" value="MCP2263211.1"/>
    <property type="molecule type" value="Genomic_DNA"/>
</dbReference>
<dbReference type="Pfam" id="PF07364">
    <property type="entry name" value="DUF1485"/>
    <property type="match status" value="1"/>
</dbReference>
<reference evidence="3" key="1">
    <citation type="submission" date="2022-06" db="EMBL/GenBank/DDBJ databases">
        <title>Genomic Encyclopedia of Archaeal and Bacterial Type Strains, Phase II (KMG-II): from individual species to whole genera.</title>
        <authorList>
            <person name="Goeker M."/>
        </authorList>
    </citation>
    <scope>NUCLEOTIDE SEQUENCE</scope>
    <source>
        <strain evidence="3">DSM 26652</strain>
    </source>
</reference>
<protein>
    <submittedName>
        <fullName evidence="3">Microcystin degradation protein MlrC, contains DUF1485 domain</fullName>
    </submittedName>
</protein>
<dbReference type="Proteomes" id="UP001139493">
    <property type="component" value="Unassembled WGS sequence"/>
</dbReference>
<feature type="domain" description="Microcystin LR degradation protein MlrC N-terminal" evidence="2">
    <location>
        <begin position="7"/>
        <end position="291"/>
    </location>
</feature>
<dbReference type="InterPro" id="IPR015995">
    <property type="entry name" value="MlrC_N"/>
</dbReference>
<keyword evidence="4" id="KW-1185">Reference proteome</keyword>
<evidence type="ECO:0000313" key="4">
    <source>
        <dbReference type="Proteomes" id="UP001139493"/>
    </source>
</evidence>